<feature type="transmembrane region" description="Helical" evidence="1">
    <location>
        <begin position="70"/>
        <end position="90"/>
    </location>
</feature>
<feature type="transmembrane region" description="Helical" evidence="1">
    <location>
        <begin position="121"/>
        <end position="140"/>
    </location>
</feature>
<keyword evidence="1" id="KW-0812">Transmembrane</keyword>
<sequence length="279" mass="32413">MPNAMPYLVLIAICAIASSVLLVHKRAAWPLILLLSFSGMIYVFEFYIFVLKDCYRYSPHLLAIPYYDNVLGAVFSNLLSVPVAALFIAVYRLSWRWIVGLSLAYGGVEWLFLQLGIYQHHWWRTGYTILALILFFRFARQWLVWLAERGRAFRFVTLLMFAWSVVATVVFTLAVTGIRVFHSGYFQDPYRDDIFLSAMYGFFKAAVISVTVTATRHHWRRLISLAVILAANLVLMKLGILRVRIPLWQYWLIYGPCCLLVLWLVAVGNRKLEQFRMNH</sequence>
<reference evidence="2 3" key="1">
    <citation type="submission" date="2021-03" db="EMBL/GenBank/DDBJ databases">
        <title>Paenibacillus artemisicola MWE-103 whole genome sequence.</title>
        <authorList>
            <person name="Ham Y.J."/>
        </authorList>
    </citation>
    <scope>NUCLEOTIDE SEQUENCE [LARGE SCALE GENOMIC DNA]</scope>
    <source>
        <strain evidence="2 3">MWE-103</strain>
    </source>
</reference>
<feature type="transmembrane region" description="Helical" evidence="1">
    <location>
        <begin position="222"/>
        <end position="241"/>
    </location>
</feature>
<feature type="transmembrane region" description="Helical" evidence="1">
    <location>
        <begin position="152"/>
        <end position="174"/>
    </location>
</feature>
<dbReference type="Proteomes" id="UP000670947">
    <property type="component" value="Unassembled WGS sequence"/>
</dbReference>
<keyword evidence="1" id="KW-0472">Membrane</keyword>
<keyword evidence="1" id="KW-1133">Transmembrane helix</keyword>
<organism evidence="2 3">
    <name type="scientific">Paenibacillus artemisiicola</name>
    <dbReference type="NCBI Taxonomy" id="1172618"/>
    <lineage>
        <taxon>Bacteria</taxon>
        <taxon>Bacillati</taxon>
        <taxon>Bacillota</taxon>
        <taxon>Bacilli</taxon>
        <taxon>Bacillales</taxon>
        <taxon>Paenibacillaceae</taxon>
        <taxon>Paenibacillus</taxon>
    </lineage>
</organism>
<comment type="caution">
    <text evidence="2">The sequence shown here is derived from an EMBL/GenBank/DDBJ whole genome shotgun (WGS) entry which is preliminary data.</text>
</comment>
<protein>
    <submittedName>
        <fullName evidence="2">Uncharacterized protein</fullName>
    </submittedName>
</protein>
<evidence type="ECO:0000313" key="3">
    <source>
        <dbReference type="Proteomes" id="UP000670947"/>
    </source>
</evidence>
<feature type="transmembrane region" description="Helical" evidence="1">
    <location>
        <begin position="247"/>
        <end position="267"/>
    </location>
</feature>
<evidence type="ECO:0000313" key="2">
    <source>
        <dbReference type="EMBL" id="MBO7743589.1"/>
    </source>
</evidence>
<name>A0ABS3W5K0_9BACL</name>
<proteinExistence type="predicted"/>
<evidence type="ECO:0000256" key="1">
    <source>
        <dbReference type="SAM" id="Phobius"/>
    </source>
</evidence>
<accession>A0ABS3W5K0</accession>
<keyword evidence="3" id="KW-1185">Reference proteome</keyword>
<feature type="transmembrane region" description="Helical" evidence="1">
    <location>
        <begin position="6"/>
        <end position="24"/>
    </location>
</feature>
<dbReference type="RefSeq" id="WP_208846606.1">
    <property type="nucleotide sequence ID" value="NZ_JAGGDJ010000002.1"/>
</dbReference>
<gene>
    <name evidence="2" type="ORF">I8J29_05240</name>
</gene>
<feature type="transmembrane region" description="Helical" evidence="1">
    <location>
        <begin position="194"/>
        <end position="215"/>
    </location>
</feature>
<feature type="transmembrane region" description="Helical" evidence="1">
    <location>
        <begin position="97"/>
        <end position="115"/>
    </location>
</feature>
<dbReference type="EMBL" id="JAGGDJ010000002">
    <property type="protein sequence ID" value="MBO7743589.1"/>
    <property type="molecule type" value="Genomic_DNA"/>
</dbReference>
<feature type="transmembrane region" description="Helical" evidence="1">
    <location>
        <begin position="31"/>
        <end position="50"/>
    </location>
</feature>